<reference evidence="1" key="1">
    <citation type="submission" date="2016-10" db="EMBL/GenBank/DDBJ databases">
        <authorList>
            <person name="Benchimol M."/>
            <person name="Almeida L.G."/>
            <person name="Vasconcelos A.T."/>
            <person name="Perreira-Neves A."/>
            <person name="Rosa I.A."/>
            <person name="Tasca T."/>
            <person name="Bogo M.R."/>
            <person name="de Souza W."/>
        </authorList>
    </citation>
    <scope>NUCLEOTIDE SEQUENCE [LARGE SCALE GENOMIC DNA]</scope>
    <source>
        <strain evidence="1">K</strain>
    </source>
</reference>
<proteinExistence type="predicted"/>
<protein>
    <submittedName>
        <fullName evidence="1">Uncharacterized protein</fullName>
    </submittedName>
</protein>
<gene>
    <name evidence="1" type="ORF">TRFO_23129</name>
</gene>
<sequence length="1041" mass="120578">MSSPGSSRTISNPMIELDKLLRSTIIRAEKILSTAKNTNMSPFSCRANFLRKIQEVRILVSRLVVVFRWSKSINFTDSINQMLTGPEVHFQTVFNEINSLFNTFKTRSRSSPNNNNDIHHDFNNVNSNLSNMNNCEINNILNMNNSKRVLNFSNLFVSGLNYKTPAKITIDRKFAFSNLLLRDVPKRIKHVYFIGHHIFFIAPGEYSFVLKAYSFEKFKIKQYKVNWPRNFHIKDTFLLALTRLLQLFTAQINLTLPRIDRVLHSIYLCGIFLKIAKQFSDKQSNFPLTIESIYSRCIKISFPPLYGNLSSFFMYIQMGKIIFTSMGTVYIPESTFANSLLPLETFSRFSTDVTKDAEITRRQITFTLDHNFANPELLLAFFRDIVFYTKFIKIWNTTIHAIRSVSFAFYSAKMIFNNNMSTLGRIEVFLNKMNLMTISIDSWTGIMKLCFSEYVGIDSKEMTFNFIEPEAISRLMSKVLTNFIIHASVDYAYGSKSPANVFLKNPKTYQRRFSFAPDYTLHIQSDFGHPRIFIFDKDFNQYTNPDIVEMDSSSMIYAWQMFLRTLKSARSLIFLLQTQKYLHSLGIRSVRSGLALELTLQSCKTCNITVNHFGWRLMFSPYFMIGITRSEPISVIHGFGFSARAALLIAQIVATIQQSRSNVLNVIVLSRQTNAIEQLHQSVTYSFSFRFQNESKTTLYFSYGRYLKNCGIHREMNHLILNPCFLPHFQFVLARHSPLQNMINNIVKESTDGYALSSFINHSAIPLFRFLDIFCNPYLNDYNGDFVVSNISTMAQFTLVYKKKFTLSIRLKAVHSFLIFVPTRFPNILLFLPLNIVKKETPFPGKRYFEIGMNSLVNFKNVLIKFTTFYEEIEQLGFTYRAFSEKMDMAMFIRDRDGIHIKLYLKGNEFIPFIENNKDASENLKKLTFEAKLNPLMIRGIIRLVNAFSPNSECIVAIFNLIYQLKNELKYSIEIVINALLSISNDSEGLITMKIDDYALGFEKGSTFKITYRKSGKEPEEIINIQQLLSLINQQDIFSVI</sequence>
<dbReference type="EMBL" id="MLAK01000668">
    <property type="protein sequence ID" value="OHT08433.1"/>
    <property type="molecule type" value="Genomic_DNA"/>
</dbReference>
<dbReference type="GeneID" id="94837679"/>
<evidence type="ECO:0000313" key="2">
    <source>
        <dbReference type="Proteomes" id="UP000179807"/>
    </source>
</evidence>
<dbReference type="Proteomes" id="UP000179807">
    <property type="component" value="Unassembled WGS sequence"/>
</dbReference>
<keyword evidence="2" id="KW-1185">Reference proteome</keyword>
<organism evidence="1 2">
    <name type="scientific">Tritrichomonas foetus</name>
    <dbReference type="NCBI Taxonomy" id="1144522"/>
    <lineage>
        <taxon>Eukaryota</taxon>
        <taxon>Metamonada</taxon>
        <taxon>Parabasalia</taxon>
        <taxon>Tritrichomonadida</taxon>
        <taxon>Tritrichomonadidae</taxon>
        <taxon>Tritrichomonas</taxon>
    </lineage>
</organism>
<dbReference type="VEuPathDB" id="TrichDB:TRFO_23129"/>
<accession>A0A1J4KAH0</accession>
<evidence type="ECO:0000313" key="1">
    <source>
        <dbReference type="EMBL" id="OHT08433.1"/>
    </source>
</evidence>
<dbReference type="RefSeq" id="XP_068361569.1">
    <property type="nucleotide sequence ID" value="XM_068502975.1"/>
</dbReference>
<comment type="caution">
    <text evidence="1">The sequence shown here is derived from an EMBL/GenBank/DDBJ whole genome shotgun (WGS) entry which is preliminary data.</text>
</comment>
<name>A0A1J4KAH0_9EUKA</name>
<dbReference type="AlphaFoldDB" id="A0A1J4KAH0"/>